<evidence type="ECO:0000313" key="2">
    <source>
        <dbReference type="EMBL" id="KAJ7373410.1"/>
    </source>
</evidence>
<dbReference type="EMBL" id="MU826831">
    <property type="protein sequence ID" value="KAJ7373410.1"/>
    <property type="molecule type" value="Genomic_DNA"/>
</dbReference>
<reference evidence="2" key="1">
    <citation type="submission" date="2023-01" db="EMBL/GenBank/DDBJ databases">
        <title>Genome assembly of the deep-sea coral Lophelia pertusa.</title>
        <authorList>
            <person name="Herrera S."/>
            <person name="Cordes E."/>
        </authorList>
    </citation>
    <scope>NUCLEOTIDE SEQUENCE</scope>
    <source>
        <strain evidence="2">USNM1676648</strain>
        <tissue evidence="2">Polyp</tissue>
    </source>
</reference>
<evidence type="ECO:0000313" key="3">
    <source>
        <dbReference type="Proteomes" id="UP001163046"/>
    </source>
</evidence>
<proteinExistence type="predicted"/>
<name>A0A9X0CRX0_9CNID</name>
<keyword evidence="3" id="KW-1185">Reference proteome</keyword>
<dbReference type="AlphaFoldDB" id="A0A9X0CRX0"/>
<comment type="caution">
    <text evidence="2">The sequence shown here is derived from an EMBL/GenBank/DDBJ whole genome shotgun (WGS) entry which is preliminary data.</text>
</comment>
<protein>
    <submittedName>
        <fullName evidence="2">Uncharacterized protein</fullName>
    </submittedName>
</protein>
<feature type="coiled-coil region" evidence="1">
    <location>
        <begin position="152"/>
        <end position="186"/>
    </location>
</feature>
<gene>
    <name evidence="2" type="ORF">OS493_013003</name>
</gene>
<sequence length="205" mass="24132">MASISEVVQEEFTKTIPTWKQNPKVENACHTLQLFMEQYQSQMLYHHTLFAQANEALLKERQTTNDLRVEICQQKREIKDGELREMYYTAENEKYKMANVNLFDKYKKSQEEKKSVSAMLRSLTKDGVKLCRNIQVEKKQECGRKSQECDSYEVEKTKNANLTSQIEELQEEVNRLKEMNEESRIVGFFRRASRFLGGLVGRVLQ</sequence>
<accession>A0A9X0CRX0</accession>
<organism evidence="2 3">
    <name type="scientific">Desmophyllum pertusum</name>
    <dbReference type="NCBI Taxonomy" id="174260"/>
    <lineage>
        <taxon>Eukaryota</taxon>
        <taxon>Metazoa</taxon>
        <taxon>Cnidaria</taxon>
        <taxon>Anthozoa</taxon>
        <taxon>Hexacorallia</taxon>
        <taxon>Scleractinia</taxon>
        <taxon>Caryophylliina</taxon>
        <taxon>Caryophylliidae</taxon>
        <taxon>Desmophyllum</taxon>
    </lineage>
</organism>
<evidence type="ECO:0000256" key="1">
    <source>
        <dbReference type="SAM" id="Coils"/>
    </source>
</evidence>
<keyword evidence="1" id="KW-0175">Coiled coil</keyword>
<dbReference type="Proteomes" id="UP001163046">
    <property type="component" value="Unassembled WGS sequence"/>
</dbReference>